<feature type="compositionally biased region" description="Acidic residues" evidence="1">
    <location>
        <begin position="129"/>
        <end position="139"/>
    </location>
</feature>
<keyword evidence="3" id="KW-1185">Reference proteome</keyword>
<dbReference type="EMBL" id="AGSI01000014">
    <property type="protein sequence ID" value="EIE20722.1"/>
    <property type="molecule type" value="Genomic_DNA"/>
</dbReference>
<organism evidence="2 3">
    <name type="scientific">Coccomyxa subellipsoidea (strain C-169)</name>
    <name type="common">Green microalga</name>
    <dbReference type="NCBI Taxonomy" id="574566"/>
    <lineage>
        <taxon>Eukaryota</taxon>
        <taxon>Viridiplantae</taxon>
        <taxon>Chlorophyta</taxon>
        <taxon>core chlorophytes</taxon>
        <taxon>Trebouxiophyceae</taxon>
        <taxon>Trebouxiophyceae incertae sedis</taxon>
        <taxon>Coccomyxaceae</taxon>
        <taxon>Coccomyxa</taxon>
        <taxon>Coccomyxa subellipsoidea</taxon>
    </lineage>
</organism>
<protein>
    <submittedName>
        <fullName evidence="2">Uncharacterized protein</fullName>
    </submittedName>
</protein>
<dbReference type="KEGG" id="csl:COCSUDRAFT_54209"/>
<dbReference type="OrthoDB" id="498786at2759"/>
<accession>I0YQQ3</accession>
<comment type="caution">
    <text evidence="2">The sequence shown here is derived from an EMBL/GenBank/DDBJ whole genome shotgun (WGS) entry which is preliminary data.</text>
</comment>
<dbReference type="GeneID" id="17038701"/>
<evidence type="ECO:0000313" key="2">
    <source>
        <dbReference type="EMBL" id="EIE20722.1"/>
    </source>
</evidence>
<feature type="compositionally biased region" description="Basic and acidic residues" evidence="1">
    <location>
        <begin position="140"/>
        <end position="157"/>
    </location>
</feature>
<dbReference type="Proteomes" id="UP000007264">
    <property type="component" value="Unassembled WGS sequence"/>
</dbReference>
<feature type="compositionally biased region" description="Basic and acidic residues" evidence="1">
    <location>
        <begin position="105"/>
        <end position="117"/>
    </location>
</feature>
<dbReference type="PANTHER" id="PTHR35713:SF1">
    <property type="entry name" value="ARGININE_SERINE-RICH-LIKE SPLICING FACTOR"/>
    <property type="match status" value="1"/>
</dbReference>
<evidence type="ECO:0000256" key="1">
    <source>
        <dbReference type="SAM" id="MobiDB-lite"/>
    </source>
</evidence>
<dbReference type="PANTHER" id="PTHR35713">
    <property type="entry name" value="ARGININE/SERINE-RICH-LIKE SPLICING FACTOR"/>
    <property type="match status" value="1"/>
</dbReference>
<reference evidence="2 3" key="1">
    <citation type="journal article" date="2012" name="Genome Biol.">
        <title>The genome of the polar eukaryotic microalga coccomyxa subellipsoidea reveals traits of cold adaptation.</title>
        <authorList>
            <person name="Blanc G."/>
            <person name="Agarkova I."/>
            <person name="Grimwood J."/>
            <person name="Kuo A."/>
            <person name="Brueggeman A."/>
            <person name="Dunigan D."/>
            <person name="Gurnon J."/>
            <person name="Ladunga I."/>
            <person name="Lindquist E."/>
            <person name="Lucas S."/>
            <person name="Pangilinan J."/>
            <person name="Proschold T."/>
            <person name="Salamov A."/>
            <person name="Schmutz J."/>
            <person name="Weeks D."/>
            <person name="Yamada T."/>
            <person name="Claverie J.M."/>
            <person name="Grigoriev I."/>
            <person name="Van Etten J."/>
            <person name="Lomsadze A."/>
            <person name="Borodovsky M."/>
        </authorList>
    </citation>
    <scope>NUCLEOTIDE SEQUENCE [LARGE SCALE GENOMIC DNA]</scope>
    <source>
        <strain evidence="2 3">C-169</strain>
    </source>
</reference>
<dbReference type="AlphaFoldDB" id="I0YQQ3"/>
<dbReference type="eggNOG" id="ENOG502S1AC">
    <property type="taxonomic scope" value="Eukaryota"/>
</dbReference>
<proteinExistence type="predicted"/>
<evidence type="ECO:0000313" key="3">
    <source>
        <dbReference type="Proteomes" id="UP000007264"/>
    </source>
</evidence>
<sequence>MLTAAACVECSTSAPAAMLTNKKNVKLSGSRSVHLPKRFPSIRFQQGASCRTASAAVLCRAGGSLQRQREKAWQRVTCTYPEPETEKERSSVDFPQEWMTPQPSRRPDPMPEFEKLETPLPKKLPGDPEIPDEEEEEEEEKKKKDPEKDDPEKEKPDAPPGEE</sequence>
<dbReference type="RefSeq" id="XP_005645266.1">
    <property type="nucleotide sequence ID" value="XM_005645209.1"/>
</dbReference>
<name>I0YQQ3_COCSC</name>
<feature type="region of interest" description="Disordered" evidence="1">
    <location>
        <begin position="79"/>
        <end position="163"/>
    </location>
</feature>
<gene>
    <name evidence="2" type="ORF">COCSUDRAFT_54209</name>
</gene>